<dbReference type="InterPro" id="IPR023393">
    <property type="entry name" value="START-like_dom_sf"/>
</dbReference>
<accession>A0A9X3UGD0</accession>
<name>A0A9X3UGD0_9HYPH</name>
<sequence length="163" mass="18332">MVDPIRKRIVVPCDAETAFRIFAEQTANWWPLAQHSLTAGRTGNPAKSVTIEQGVGGRIYETTPEGEELHWGSVKTYEQGKILCFSWHVAEPVENQTEVEVRFEPLSPAQTQVTLEHRNWEALGERGEEARGHYNNGWVRVFEVCFGSACGMKSAAEQTTKEQ</sequence>
<evidence type="ECO:0008006" key="3">
    <source>
        <dbReference type="Google" id="ProtNLM"/>
    </source>
</evidence>
<comment type="caution">
    <text evidence="1">The sequence shown here is derived from an EMBL/GenBank/DDBJ whole genome shotgun (WGS) entry which is preliminary data.</text>
</comment>
<dbReference type="EMBL" id="JAPJZI010000001">
    <property type="protein sequence ID" value="MDA5397815.1"/>
    <property type="molecule type" value="Genomic_DNA"/>
</dbReference>
<dbReference type="AlphaFoldDB" id="A0A9X3UGD0"/>
<gene>
    <name evidence="1" type="ORF">OQ273_04440</name>
</gene>
<keyword evidence="2" id="KW-1185">Reference proteome</keyword>
<evidence type="ECO:0000313" key="1">
    <source>
        <dbReference type="EMBL" id="MDA5397815.1"/>
    </source>
</evidence>
<reference evidence="1" key="1">
    <citation type="submission" date="2022-11" db="EMBL/GenBank/DDBJ databases">
        <title>Draft genome sequence of Hoeflea poritis E7-10 and Hoeflea prorocentri PM5-8, separated from scleractinian coral Porites lutea and marine dinoflagellate.</title>
        <authorList>
            <person name="Zhang G."/>
            <person name="Wei Q."/>
            <person name="Cai L."/>
        </authorList>
    </citation>
    <scope>NUCLEOTIDE SEQUENCE</scope>
    <source>
        <strain evidence="1">PM5-8</strain>
    </source>
</reference>
<dbReference type="RefSeq" id="WP_267989264.1">
    <property type="nucleotide sequence ID" value="NZ_JAPJZI010000001.1"/>
</dbReference>
<protein>
    <recommendedName>
        <fullName evidence="3">ATPase</fullName>
    </recommendedName>
</protein>
<evidence type="ECO:0000313" key="2">
    <source>
        <dbReference type="Proteomes" id="UP001151234"/>
    </source>
</evidence>
<proteinExistence type="predicted"/>
<dbReference type="Gene3D" id="3.30.530.20">
    <property type="match status" value="1"/>
</dbReference>
<dbReference type="SUPFAM" id="SSF55961">
    <property type="entry name" value="Bet v1-like"/>
    <property type="match status" value="1"/>
</dbReference>
<dbReference type="Proteomes" id="UP001151234">
    <property type="component" value="Unassembled WGS sequence"/>
</dbReference>
<organism evidence="1 2">
    <name type="scientific">Hoeflea prorocentri</name>
    <dbReference type="NCBI Taxonomy" id="1922333"/>
    <lineage>
        <taxon>Bacteria</taxon>
        <taxon>Pseudomonadati</taxon>
        <taxon>Pseudomonadota</taxon>
        <taxon>Alphaproteobacteria</taxon>
        <taxon>Hyphomicrobiales</taxon>
        <taxon>Rhizobiaceae</taxon>
        <taxon>Hoeflea</taxon>
    </lineage>
</organism>